<dbReference type="OrthoDB" id="9807329at2"/>
<keyword evidence="7" id="KW-1185">Reference proteome</keyword>
<name>A0A3A8F708_9GAMM</name>
<comment type="caution">
    <text evidence="6">The sequence shown here is derived from an EMBL/GenBank/DDBJ whole genome shotgun (WGS) entry which is preliminary data.</text>
</comment>
<dbReference type="Pfam" id="PF17676">
    <property type="entry name" value="Peptidase_S66C"/>
    <property type="match status" value="1"/>
</dbReference>
<feature type="active site" description="Charge relay system" evidence="3">
    <location>
        <position position="317"/>
    </location>
</feature>
<dbReference type="EMBL" id="RAXT01000008">
    <property type="protein sequence ID" value="RKG38870.1"/>
    <property type="molecule type" value="Genomic_DNA"/>
</dbReference>
<evidence type="ECO:0000259" key="4">
    <source>
        <dbReference type="Pfam" id="PF02016"/>
    </source>
</evidence>
<feature type="active site" description="Nucleophile" evidence="3">
    <location>
        <position position="115"/>
    </location>
</feature>
<dbReference type="RefSeq" id="WP_120383455.1">
    <property type="nucleotide sequence ID" value="NZ_RAXT01000008.1"/>
</dbReference>
<dbReference type="SUPFAM" id="SSF52317">
    <property type="entry name" value="Class I glutamine amidotransferase-like"/>
    <property type="match status" value="1"/>
</dbReference>
<evidence type="ECO:0000256" key="2">
    <source>
        <dbReference type="ARBA" id="ARBA00022801"/>
    </source>
</evidence>
<feature type="domain" description="LD-carboxypeptidase N-terminal" evidence="4">
    <location>
        <begin position="15"/>
        <end position="135"/>
    </location>
</feature>
<dbReference type="InterPro" id="IPR029062">
    <property type="entry name" value="Class_I_gatase-like"/>
</dbReference>
<dbReference type="InterPro" id="IPR040449">
    <property type="entry name" value="Peptidase_S66_N"/>
</dbReference>
<dbReference type="InterPro" id="IPR040921">
    <property type="entry name" value="Peptidase_S66C"/>
</dbReference>
<dbReference type="Gene3D" id="3.50.30.60">
    <property type="entry name" value="LD-carboxypeptidase A C-terminal domain-like"/>
    <property type="match status" value="1"/>
</dbReference>
<feature type="domain" description="LD-carboxypeptidase C-terminal" evidence="5">
    <location>
        <begin position="209"/>
        <end position="331"/>
    </location>
</feature>
<evidence type="ECO:0000256" key="3">
    <source>
        <dbReference type="PIRSR" id="PIRSR028757-1"/>
    </source>
</evidence>
<dbReference type="Pfam" id="PF02016">
    <property type="entry name" value="Peptidase_S66"/>
    <property type="match status" value="1"/>
</dbReference>
<keyword evidence="6" id="KW-0121">Carboxypeptidase</keyword>
<comment type="similarity">
    <text evidence="1">Belongs to the peptidase S66 family.</text>
</comment>
<dbReference type="PANTHER" id="PTHR30237">
    <property type="entry name" value="MURAMOYLTETRAPEPTIDE CARBOXYPEPTIDASE"/>
    <property type="match status" value="1"/>
</dbReference>
<dbReference type="PANTHER" id="PTHR30237:SF5">
    <property type="entry name" value="CARBOXYPEPTIDASE VC_A0337-RELATED"/>
    <property type="match status" value="1"/>
</dbReference>
<dbReference type="SUPFAM" id="SSF141986">
    <property type="entry name" value="LD-carboxypeptidase A C-terminal domain-like"/>
    <property type="match status" value="1"/>
</dbReference>
<sequence length="345" mass="38415">MHIRFPSKLVAGDLIAITAPSTGVPPSLHPRLDLVIKMLEARGFRVIEGHCLRTVYKNKSADKILRAEELKNFLTNPEIKAILPPWGGELAMELLTLINFAELAKLEPKWFSGFSDLSTLHVPITTLSGWATLHGPNLMELAAELLDPMTQKIWEVLTSDREMVITQQSSSFYQKDHSDWIANPKAGLNLTEPTQWKRLDGKSTAIDFKGRLIGGCLETISRLAGTQFANLPQFYQQHAKDGVILYFESSELKPCELTRALLSLKMHGWFNHISGLLIGRNMEQQVAHSTQQNAFDAIHSVLSDLAIPILYDVDIGHVAPQLSLVNGALAHVFFNENGSTISQYL</sequence>
<dbReference type="InterPro" id="IPR027478">
    <property type="entry name" value="LdcA_N"/>
</dbReference>
<proteinExistence type="inferred from homology"/>
<dbReference type="AlphaFoldDB" id="A0A3A8F708"/>
<feature type="active site" description="Charge relay system" evidence="3">
    <location>
        <position position="248"/>
    </location>
</feature>
<keyword evidence="6" id="KW-0645">Protease</keyword>
<dbReference type="CDD" id="cd07062">
    <property type="entry name" value="Peptidase_S66_mccF_like"/>
    <property type="match status" value="1"/>
</dbReference>
<gene>
    <name evidence="6" type="ORF">D7V20_06260</name>
</gene>
<dbReference type="InterPro" id="IPR027461">
    <property type="entry name" value="Carboxypeptidase_A_C_sf"/>
</dbReference>
<dbReference type="GO" id="GO:0004180">
    <property type="term" value="F:carboxypeptidase activity"/>
    <property type="evidence" value="ECO:0007669"/>
    <property type="project" value="UniProtKB-KW"/>
</dbReference>
<accession>A0A3A8F708</accession>
<evidence type="ECO:0000259" key="5">
    <source>
        <dbReference type="Pfam" id="PF17676"/>
    </source>
</evidence>
<dbReference type="Proteomes" id="UP000280405">
    <property type="component" value="Unassembled WGS sequence"/>
</dbReference>
<organism evidence="6 7">
    <name type="scientific">Acinetobacter rongchengensis</name>
    <dbReference type="NCBI Taxonomy" id="2419601"/>
    <lineage>
        <taxon>Bacteria</taxon>
        <taxon>Pseudomonadati</taxon>
        <taxon>Pseudomonadota</taxon>
        <taxon>Gammaproteobacteria</taxon>
        <taxon>Moraxellales</taxon>
        <taxon>Moraxellaceae</taxon>
        <taxon>Acinetobacter</taxon>
    </lineage>
</organism>
<dbReference type="PIRSF" id="PIRSF028757">
    <property type="entry name" value="LD-carboxypeptidase"/>
    <property type="match status" value="1"/>
</dbReference>
<dbReference type="InterPro" id="IPR003507">
    <property type="entry name" value="S66_fam"/>
</dbReference>
<keyword evidence="2" id="KW-0378">Hydrolase</keyword>
<dbReference type="Gene3D" id="3.40.50.10740">
    <property type="entry name" value="Class I glutamine amidotransferase-like"/>
    <property type="match status" value="1"/>
</dbReference>
<evidence type="ECO:0000313" key="6">
    <source>
        <dbReference type="EMBL" id="RKG38870.1"/>
    </source>
</evidence>
<protein>
    <submittedName>
        <fullName evidence="6">LD-carboxypeptidase</fullName>
    </submittedName>
</protein>
<evidence type="ECO:0000256" key="1">
    <source>
        <dbReference type="ARBA" id="ARBA00010233"/>
    </source>
</evidence>
<evidence type="ECO:0000313" key="7">
    <source>
        <dbReference type="Proteomes" id="UP000280405"/>
    </source>
</evidence>
<reference evidence="6 7" key="1">
    <citation type="submission" date="2018-09" db="EMBL/GenBank/DDBJ databases">
        <title>The draft genome of Acinetobacter spp. strains.</title>
        <authorList>
            <person name="Qin J."/>
            <person name="Feng Y."/>
            <person name="Zong Z."/>
        </authorList>
    </citation>
    <scope>NUCLEOTIDE SEQUENCE [LARGE SCALE GENOMIC DNA]</scope>
    <source>
        <strain evidence="6 7">WCHAc060115</strain>
    </source>
</reference>